<evidence type="ECO:0000313" key="2">
    <source>
        <dbReference type="EMBL" id="RKH69035.1"/>
    </source>
</evidence>
<proteinExistence type="predicted"/>
<evidence type="ECO:0000313" key="3">
    <source>
        <dbReference type="Proteomes" id="UP000272888"/>
    </source>
</evidence>
<dbReference type="AlphaFoldDB" id="A0A3A8QRM2"/>
<dbReference type="EMBL" id="RAWB01000002">
    <property type="protein sequence ID" value="RKH69035.1"/>
    <property type="molecule type" value="Genomic_DNA"/>
</dbReference>
<accession>A0A3A8QRM2</accession>
<feature type="chain" id="PRO_5017308721" evidence="1">
    <location>
        <begin position="22"/>
        <end position="364"/>
    </location>
</feature>
<reference evidence="3" key="1">
    <citation type="submission" date="2018-09" db="EMBL/GenBank/DDBJ databases">
        <authorList>
            <person name="Livingstone P.G."/>
            <person name="Whitworth D.E."/>
        </authorList>
    </citation>
    <scope>NUCLEOTIDE SEQUENCE [LARGE SCALE GENOMIC DNA]</scope>
    <source>
        <strain evidence="3">CA051B</strain>
    </source>
</reference>
<organism evidence="2 3">
    <name type="scientific">Corallococcus llansteffanensis</name>
    <dbReference type="NCBI Taxonomy" id="2316731"/>
    <lineage>
        <taxon>Bacteria</taxon>
        <taxon>Pseudomonadati</taxon>
        <taxon>Myxococcota</taxon>
        <taxon>Myxococcia</taxon>
        <taxon>Myxococcales</taxon>
        <taxon>Cystobacterineae</taxon>
        <taxon>Myxococcaceae</taxon>
        <taxon>Corallococcus</taxon>
    </lineage>
</organism>
<dbReference type="Proteomes" id="UP000272888">
    <property type="component" value="Unassembled WGS sequence"/>
</dbReference>
<feature type="signal peptide" evidence="1">
    <location>
        <begin position="1"/>
        <end position="21"/>
    </location>
</feature>
<evidence type="ECO:0000256" key="1">
    <source>
        <dbReference type="SAM" id="SignalP"/>
    </source>
</evidence>
<keyword evidence="1" id="KW-0732">Signal</keyword>
<protein>
    <submittedName>
        <fullName evidence="2">Uncharacterized protein</fullName>
    </submittedName>
</protein>
<dbReference type="RefSeq" id="WP_120641435.1">
    <property type="nucleotide sequence ID" value="NZ_RAWB01000002.1"/>
</dbReference>
<keyword evidence="3" id="KW-1185">Reference proteome</keyword>
<name>A0A3A8QRM2_9BACT</name>
<sequence>MKQAQAVLAFLVAGVASIAGAQGACPAKAAAWNVSQPGDIPDLEAKGFNLFFVEIATGPGPAGDLAMLAPAEQDSRIQSFISRLGPCSQLILGLRPWLSRNWSHGGADATVCPGVPTGTTGMEAFVRRWGGSQGSQPKVYGFLLSDDVTLTPLGEGCGTPSNALWVVRWFYRMIRNSADGQSNSYGTDLAPGKKVIVTMPFDPRSYNAQFQAHFNMQPSFLVPPGFFQPGDAWDVMAMYFYPHTNYLPQDGSLGNTLQALYSEMARMFPATSRMPLLQAASWESAPPGDKLLFQPDLRIQYQKMMSAGLLEGSAGLGYFTANWHLESKDLLHITGTRIANDTNPYYRSAGIINAFHQNVPIGPR</sequence>
<comment type="caution">
    <text evidence="2">The sequence shown here is derived from an EMBL/GenBank/DDBJ whole genome shotgun (WGS) entry which is preliminary data.</text>
</comment>
<gene>
    <name evidence="2" type="ORF">D7V93_00515</name>
</gene>